<dbReference type="PANTHER" id="PTHR46992">
    <property type="entry name" value="GYF DOMAIN-CONTAINING PROTEIN"/>
    <property type="match status" value="1"/>
</dbReference>
<dbReference type="EMBL" id="JADCNL010000529">
    <property type="protein sequence ID" value="KAG0446957.1"/>
    <property type="molecule type" value="Genomic_DNA"/>
</dbReference>
<evidence type="ECO:0000313" key="1">
    <source>
        <dbReference type="EMBL" id="KAG0446957.1"/>
    </source>
</evidence>
<accession>A0A835P838</accession>
<comment type="caution">
    <text evidence="1">The sequence shown here is derived from an EMBL/GenBank/DDBJ whole genome shotgun (WGS) entry which is preliminary data.</text>
</comment>
<protein>
    <recommendedName>
        <fullName evidence="3">GYF domain-containing protein</fullName>
    </recommendedName>
</protein>
<proteinExistence type="predicted"/>
<evidence type="ECO:0008006" key="3">
    <source>
        <dbReference type="Google" id="ProtNLM"/>
    </source>
</evidence>
<gene>
    <name evidence="1" type="ORF">HPP92_028597</name>
</gene>
<dbReference type="OrthoDB" id="106623at2759"/>
<name>A0A835P838_VANPL</name>
<dbReference type="AlphaFoldDB" id="A0A835P838"/>
<evidence type="ECO:0000313" key="2">
    <source>
        <dbReference type="Proteomes" id="UP000636800"/>
    </source>
</evidence>
<keyword evidence="2" id="KW-1185">Reference proteome</keyword>
<dbReference type="PANTHER" id="PTHR46992:SF1">
    <property type="entry name" value="GYF DOMAIN-CONTAINING PROTEIN"/>
    <property type="match status" value="1"/>
</dbReference>
<sequence>MLLEHLLRQQLHDPAFGASQVDQLLGNSSLDQMFLRQQLLRELEHQPHHVQRHQDPTLEQLIQANLGYNHHREHRNDLLEAISQQKHRSALSMEEQMLFNLQKDKMQAMQFPHASRLQRGGLEEDRHGGGVWSVDESSQFLRRAAVPNQPHSSRLNQLDFVQTLQQPPLFEHESVLERNLMLHDRMQHAPYETSMKHFDSSISHSPPVPNSDVLDALARLQGLDVSDVCGRVYPSIQKRQLHPVSSSFEDRAANHYLIPGMDLIDSKWAESNGQLPNNLSEQQLNQLHFMAERQKMDMRGSLFNRESNAWEAFAGNDNPKNGIDELFQQKLALQPSDSFDIAAPSYEDQDSNWFTRSFDSSFKRATEEAALHDSSSEGTITSKLAYFQQDGLKTLVLKGKPVKMMLVEG</sequence>
<dbReference type="Proteomes" id="UP000636800">
    <property type="component" value="Unassembled WGS sequence"/>
</dbReference>
<organism evidence="1 2">
    <name type="scientific">Vanilla planifolia</name>
    <name type="common">Vanilla</name>
    <dbReference type="NCBI Taxonomy" id="51239"/>
    <lineage>
        <taxon>Eukaryota</taxon>
        <taxon>Viridiplantae</taxon>
        <taxon>Streptophyta</taxon>
        <taxon>Embryophyta</taxon>
        <taxon>Tracheophyta</taxon>
        <taxon>Spermatophyta</taxon>
        <taxon>Magnoliopsida</taxon>
        <taxon>Liliopsida</taxon>
        <taxon>Asparagales</taxon>
        <taxon>Orchidaceae</taxon>
        <taxon>Vanilloideae</taxon>
        <taxon>Vanilleae</taxon>
        <taxon>Vanilla</taxon>
    </lineage>
</organism>
<reference evidence="1 2" key="1">
    <citation type="journal article" date="2020" name="Nat. Food">
        <title>A phased Vanilla planifolia genome enables genetic improvement of flavour and production.</title>
        <authorList>
            <person name="Hasing T."/>
            <person name="Tang H."/>
            <person name="Brym M."/>
            <person name="Khazi F."/>
            <person name="Huang T."/>
            <person name="Chambers A.H."/>
        </authorList>
    </citation>
    <scope>NUCLEOTIDE SEQUENCE [LARGE SCALE GENOMIC DNA]</scope>
    <source>
        <tissue evidence="1">Leaf</tissue>
    </source>
</reference>